<evidence type="ECO:0000313" key="2">
    <source>
        <dbReference type="EMBL" id="EAR84273.1"/>
    </source>
</evidence>
<dbReference type="AlphaFoldDB" id="I7LZM3"/>
<dbReference type="HOGENOM" id="CLU_2101845_0_0_1"/>
<proteinExistence type="predicted"/>
<dbReference type="RefSeq" id="XP_001031936.1">
    <property type="nucleotide sequence ID" value="XM_001031936.1"/>
</dbReference>
<name>I7LZM3_TETTS</name>
<organism evidence="2 3">
    <name type="scientific">Tetrahymena thermophila (strain SB210)</name>
    <dbReference type="NCBI Taxonomy" id="312017"/>
    <lineage>
        <taxon>Eukaryota</taxon>
        <taxon>Sar</taxon>
        <taxon>Alveolata</taxon>
        <taxon>Ciliophora</taxon>
        <taxon>Intramacronucleata</taxon>
        <taxon>Oligohymenophorea</taxon>
        <taxon>Hymenostomatida</taxon>
        <taxon>Tetrahymenina</taxon>
        <taxon>Tetrahymenidae</taxon>
        <taxon>Tetrahymena</taxon>
    </lineage>
</organism>
<protein>
    <submittedName>
        <fullName evidence="2">Uncharacterized protein</fullName>
    </submittedName>
</protein>
<dbReference type="GeneID" id="7831848"/>
<dbReference type="Proteomes" id="UP000009168">
    <property type="component" value="Unassembled WGS sequence"/>
</dbReference>
<sequence>MIFFTYFLLIQLNEKQEKLEEKINDHKFNLDTVIKIERKVEVQAVLHFSNQNYTPRKKNTRKQSCSNPKKKRDNTQKLVTFLYQLLFQKKNNSYQDNHSFANYQFVSTNRQPDQLT</sequence>
<evidence type="ECO:0000313" key="3">
    <source>
        <dbReference type="Proteomes" id="UP000009168"/>
    </source>
</evidence>
<evidence type="ECO:0000256" key="1">
    <source>
        <dbReference type="SAM" id="MobiDB-lite"/>
    </source>
</evidence>
<dbReference type="EMBL" id="GG662447">
    <property type="protein sequence ID" value="EAR84273.1"/>
    <property type="molecule type" value="Genomic_DNA"/>
</dbReference>
<feature type="region of interest" description="Disordered" evidence="1">
    <location>
        <begin position="52"/>
        <end position="73"/>
    </location>
</feature>
<dbReference type="KEGG" id="tet:TTHERM_00715770"/>
<keyword evidence="3" id="KW-1185">Reference proteome</keyword>
<accession>I7LZM3</accession>
<dbReference type="InParanoid" id="I7LZM3"/>
<reference evidence="3" key="1">
    <citation type="journal article" date="2006" name="PLoS Biol.">
        <title>Macronuclear genome sequence of the ciliate Tetrahymena thermophila, a model eukaryote.</title>
        <authorList>
            <person name="Eisen J.A."/>
            <person name="Coyne R.S."/>
            <person name="Wu M."/>
            <person name="Wu D."/>
            <person name="Thiagarajan M."/>
            <person name="Wortman J.R."/>
            <person name="Badger J.H."/>
            <person name="Ren Q."/>
            <person name="Amedeo P."/>
            <person name="Jones K.M."/>
            <person name="Tallon L.J."/>
            <person name="Delcher A.L."/>
            <person name="Salzberg S.L."/>
            <person name="Silva J.C."/>
            <person name="Haas B.J."/>
            <person name="Majoros W.H."/>
            <person name="Farzad M."/>
            <person name="Carlton J.M."/>
            <person name="Smith R.K. Jr."/>
            <person name="Garg J."/>
            <person name="Pearlman R.E."/>
            <person name="Karrer K.M."/>
            <person name="Sun L."/>
            <person name="Manning G."/>
            <person name="Elde N.C."/>
            <person name="Turkewitz A.P."/>
            <person name="Asai D.J."/>
            <person name="Wilkes D.E."/>
            <person name="Wang Y."/>
            <person name="Cai H."/>
            <person name="Collins K."/>
            <person name="Stewart B.A."/>
            <person name="Lee S.R."/>
            <person name="Wilamowska K."/>
            <person name="Weinberg Z."/>
            <person name="Ruzzo W.L."/>
            <person name="Wloga D."/>
            <person name="Gaertig J."/>
            <person name="Frankel J."/>
            <person name="Tsao C.-C."/>
            <person name="Gorovsky M.A."/>
            <person name="Keeling P.J."/>
            <person name="Waller R.F."/>
            <person name="Patron N.J."/>
            <person name="Cherry J.M."/>
            <person name="Stover N.A."/>
            <person name="Krieger C.J."/>
            <person name="del Toro C."/>
            <person name="Ryder H.F."/>
            <person name="Williamson S.C."/>
            <person name="Barbeau R.A."/>
            <person name="Hamilton E.P."/>
            <person name="Orias E."/>
        </authorList>
    </citation>
    <scope>NUCLEOTIDE SEQUENCE [LARGE SCALE GENOMIC DNA]</scope>
    <source>
        <strain evidence="3">SB210</strain>
    </source>
</reference>
<gene>
    <name evidence="2" type="ORF">TTHERM_00715770</name>
</gene>